<gene>
    <name evidence="2" type="ORF">R0137_08520</name>
</gene>
<accession>A0ABZ0IHU1</accession>
<proteinExistence type="predicted"/>
<dbReference type="EMBL" id="CP136865">
    <property type="protein sequence ID" value="WOJ98601.1"/>
    <property type="molecule type" value="Genomic_DNA"/>
</dbReference>
<evidence type="ECO:0000313" key="3">
    <source>
        <dbReference type="Proteomes" id="UP001626549"/>
    </source>
</evidence>
<dbReference type="RefSeq" id="WP_407329958.1">
    <property type="nucleotide sequence ID" value="NZ_CP136865.1"/>
</dbReference>
<protein>
    <submittedName>
        <fullName evidence="2">Uncharacterized protein</fullName>
    </submittedName>
</protein>
<sequence length="377" mass="41505">MTLFLQSLPARGSSVAKSIRLLGSPLLAMLVSMAALSGAANAEPVSGKRIGYVLTERHWSVYQTEDAKTECPQGFNIGPREQYSELYPEEGGVLRAEVDTRLVREGRRFHRETSDEPFPFYDAVGPNAYGVNLDGKITEEDFTSPDGVEGIDNQLNRALACIAIYRGPDGAFYHFSNLFMYGNAYNRWLIELTGVDDLANDDEVTVSFYRGLDDLVTDASGKGFVAGGTQRVDGRWGESFRGEVQGQIVDGVLTTEPAARTKFPWSFPGIGGGFHIFHDFQLQLTLTPKTAEGLLAGYADVEQYNHRLNRNWTTHHQSYGQLSAASLYRAMKRLADGYPDPDTGANTAISSAVDVKMHQVYIVHPGDETMGINTAQR</sequence>
<keyword evidence="3" id="KW-1185">Reference proteome</keyword>
<dbReference type="Proteomes" id="UP001626549">
    <property type="component" value="Chromosome"/>
</dbReference>
<evidence type="ECO:0000313" key="2">
    <source>
        <dbReference type="EMBL" id="WOJ98601.1"/>
    </source>
</evidence>
<name>A0ABZ0IHU1_9GAMM</name>
<evidence type="ECO:0000256" key="1">
    <source>
        <dbReference type="SAM" id="SignalP"/>
    </source>
</evidence>
<reference evidence="2 3" key="1">
    <citation type="submission" date="2023-10" db="EMBL/GenBank/DDBJ databases">
        <title>Two novel species belonging to the OM43/NOR5 clade.</title>
        <authorList>
            <person name="Park M."/>
        </authorList>
    </citation>
    <scope>NUCLEOTIDE SEQUENCE [LARGE SCALE GENOMIC DNA]</scope>
    <source>
        <strain evidence="2 3">IMCC45268</strain>
    </source>
</reference>
<organism evidence="2 3">
    <name type="scientific">Congregibacter brevis</name>
    <dbReference type="NCBI Taxonomy" id="3081201"/>
    <lineage>
        <taxon>Bacteria</taxon>
        <taxon>Pseudomonadati</taxon>
        <taxon>Pseudomonadota</taxon>
        <taxon>Gammaproteobacteria</taxon>
        <taxon>Cellvibrionales</taxon>
        <taxon>Halieaceae</taxon>
        <taxon>Congregibacter</taxon>
    </lineage>
</organism>
<feature type="signal peptide" evidence="1">
    <location>
        <begin position="1"/>
        <end position="42"/>
    </location>
</feature>
<feature type="chain" id="PRO_5045702284" evidence="1">
    <location>
        <begin position="43"/>
        <end position="377"/>
    </location>
</feature>
<keyword evidence="1" id="KW-0732">Signal</keyword>